<evidence type="ECO:0000256" key="1">
    <source>
        <dbReference type="ARBA" id="ARBA00004141"/>
    </source>
</evidence>
<evidence type="ECO:0000256" key="4">
    <source>
        <dbReference type="ARBA" id="ARBA00022989"/>
    </source>
</evidence>
<dbReference type="Pfam" id="PF07690">
    <property type="entry name" value="MFS_1"/>
    <property type="match status" value="1"/>
</dbReference>
<feature type="transmembrane region" description="Helical" evidence="6">
    <location>
        <begin position="334"/>
        <end position="356"/>
    </location>
</feature>
<gene>
    <name evidence="7" type="ORF">B0H17DRAFT_1160033</name>
</gene>
<keyword evidence="2" id="KW-0813">Transport</keyword>
<feature type="transmembrane region" description="Helical" evidence="6">
    <location>
        <begin position="248"/>
        <end position="272"/>
    </location>
</feature>
<dbReference type="Gene3D" id="1.20.1250.20">
    <property type="entry name" value="MFS general substrate transporter like domains"/>
    <property type="match status" value="1"/>
</dbReference>
<protein>
    <submittedName>
        <fullName evidence="7">Major facilitator superfamily domain-containing protein</fullName>
    </submittedName>
</protein>
<keyword evidence="5 6" id="KW-0472">Membrane</keyword>
<dbReference type="EMBL" id="JARKIE010000067">
    <property type="protein sequence ID" value="KAJ7690104.1"/>
    <property type="molecule type" value="Genomic_DNA"/>
</dbReference>
<dbReference type="GO" id="GO:0022857">
    <property type="term" value="F:transmembrane transporter activity"/>
    <property type="evidence" value="ECO:0007669"/>
    <property type="project" value="InterPro"/>
</dbReference>
<evidence type="ECO:0000256" key="6">
    <source>
        <dbReference type="SAM" id="Phobius"/>
    </source>
</evidence>
<evidence type="ECO:0000256" key="5">
    <source>
        <dbReference type="ARBA" id="ARBA00023136"/>
    </source>
</evidence>
<dbReference type="InterPro" id="IPR036259">
    <property type="entry name" value="MFS_trans_sf"/>
</dbReference>
<sequence>MADAIQVGEAAGRQTKEPTPLAKLQLAIAMLIQVCDPLTSPSIYPYINQLASELTSGDERKESLFFATEAVTILQWSSASDHIGRKPILLIGLLGFAISMLCFGLPRIFWMLVISRCFTGLLDGSTGMGVMKSALGDLTDPTNRARGFAYIPLIWAIGASLGPFIGGSLSRPHKRRFPKMFTGEFWTEFMYFLPCIVIGGFVFFSFWVILLFFEETIPRKNYEHGNMSPSSNPSCGPLPLRQLLTFPILVFVSNYVALAFLNIALAVLFLAMPIDIPHHWMYSSVFLFSMFVRRFGERCVFTYGLATCLPIFALFPIISLVTQNSGVSLSIRKLVGCLLLFGAMMDSSFGVIFMHITASAPEGSRGSTAVSIARAIGPALATSLFSLSPAFQSKHGTKGID</sequence>
<comment type="subcellular location">
    <subcellularLocation>
        <location evidence="1">Membrane</location>
        <topology evidence="1">Multi-pass membrane protein</topology>
    </subcellularLocation>
</comment>
<evidence type="ECO:0000256" key="2">
    <source>
        <dbReference type="ARBA" id="ARBA00022448"/>
    </source>
</evidence>
<feature type="transmembrane region" description="Helical" evidence="6">
    <location>
        <begin position="88"/>
        <end position="113"/>
    </location>
</feature>
<name>A0AAD7DI45_MYCRO</name>
<dbReference type="PANTHER" id="PTHR23504">
    <property type="entry name" value="MAJOR FACILITATOR SUPERFAMILY DOMAIN-CONTAINING PROTEIN 10"/>
    <property type="match status" value="1"/>
</dbReference>
<dbReference type="PANTHER" id="PTHR23504:SF15">
    <property type="entry name" value="MAJOR FACILITATOR SUPERFAMILY (MFS) PROFILE DOMAIN-CONTAINING PROTEIN"/>
    <property type="match status" value="1"/>
</dbReference>
<evidence type="ECO:0000313" key="7">
    <source>
        <dbReference type="EMBL" id="KAJ7690104.1"/>
    </source>
</evidence>
<feature type="transmembrane region" description="Helical" evidence="6">
    <location>
        <begin position="301"/>
        <end position="322"/>
    </location>
</feature>
<dbReference type="InterPro" id="IPR011701">
    <property type="entry name" value="MFS"/>
</dbReference>
<keyword evidence="3 6" id="KW-0812">Transmembrane</keyword>
<keyword evidence="8" id="KW-1185">Reference proteome</keyword>
<comment type="caution">
    <text evidence="7">The sequence shown here is derived from an EMBL/GenBank/DDBJ whole genome shotgun (WGS) entry which is preliminary data.</text>
</comment>
<evidence type="ECO:0000256" key="3">
    <source>
        <dbReference type="ARBA" id="ARBA00022692"/>
    </source>
</evidence>
<dbReference type="Proteomes" id="UP001221757">
    <property type="component" value="Unassembled WGS sequence"/>
</dbReference>
<evidence type="ECO:0000313" key="8">
    <source>
        <dbReference type="Proteomes" id="UP001221757"/>
    </source>
</evidence>
<dbReference type="SUPFAM" id="SSF103473">
    <property type="entry name" value="MFS general substrate transporter"/>
    <property type="match status" value="1"/>
</dbReference>
<dbReference type="AlphaFoldDB" id="A0AAD7DI45"/>
<dbReference type="GO" id="GO:0016020">
    <property type="term" value="C:membrane"/>
    <property type="evidence" value="ECO:0007669"/>
    <property type="project" value="UniProtKB-SubCell"/>
</dbReference>
<reference evidence="7" key="1">
    <citation type="submission" date="2023-03" db="EMBL/GenBank/DDBJ databases">
        <title>Massive genome expansion in bonnet fungi (Mycena s.s.) driven by repeated elements and novel gene families across ecological guilds.</title>
        <authorList>
            <consortium name="Lawrence Berkeley National Laboratory"/>
            <person name="Harder C.B."/>
            <person name="Miyauchi S."/>
            <person name="Viragh M."/>
            <person name="Kuo A."/>
            <person name="Thoen E."/>
            <person name="Andreopoulos B."/>
            <person name="Lu D."/>
            <person name="Skrede I."/>
            <person name="Drula E."/>
            <person name="Henrissat B."/>
            <person name="Morin E."/>
            <person name="Kohler A."/>
            <person name="Barry K."/>
            <person name="LaButti K."/>
            <person name="Morin E."/>
            <person name="Salamov A."/>
            <person name="Lipzen A."/>
            <person name="Mereny Z."/>
            <person name="Hegedus B."/>
            <person name="Baldrian P."/>
            <person name="Stursova M."/>
            <person name="Weitz H."/>
            <person name="Taylor A."/>
            <person name="Grigoriev I.V."/>
            <person name="Nagy L.G."/>
            <person name="Martin F."/>
            <person name="Kauserud H."/>
        </authorList>
    </citation>
    <scope>NUCLEOTIDE SEQUENCE</scope>
    <source>
        <strain evidence="7">CBHHK067</strain>
    </source>
</reference>
<feature type="transmembrane region" description="Helical" evidence="6">
    <location>
        <begin position="189"/>
        <end position="213"/>
    </location>
</feature>
<proteinExistence type="predicted"/>
<keyword evidence="4 6" id="KW-1133">Transmembrane helix</keyword>
<feature type="transmembrane region" description="Helical" evidence="6">
    <location>
        <begin position="148"/>
        <end position="169"/>
    </location>
</feature>
<organism evidence="7 8">
    <name type="scientific">Mycena rosella</name>
    <name type="common">Pink bonnet</name>
    <name type="synonym">Agaricus rosellus</name>
    <dbReference type="NCBI Taxonomy" id="1033263"/>
    <lineage>
        <taxon>Eukaryota</taxon>
        <taxon>Fungi</taxon>
        <taxon>Dikarya</taxon>
        <taxon>Basidiomycota</taxon>
        <taxon>Agaricomycotina</taxon>
        <taxon>Agaricomycetes</taxon>
        <taxon>Agaricomycetidae</taxon>
        <taxon>Agaricales</taxon>
        <taxon>Marasmiineae</taxon>
        <taxon>Mycenaceae</taxon>
        <taxon>Mycena</taxon>
    </lineage>
</organism>
<accession>A0AAD7DI45</accession>